<name>A0A2S5R9L4_9PROT</name>
<proteinExistence type="predicted"/>
<reference evidence="1 2" key="1">
    <citation type="submission" date="2017-11" db="EMBL/GenBank/DDBJ databases">
        <title>Comparative genomic analysis of Holospora spp., intranuclear symbionts of paramecia.</title>
        <authorList>
            <person name="Garushyants S.K."/>
            <person name="Beliavskaya A."/>
            <person name="Malko D.B."/>
            <person name="Logacheva M.D."/>
            <person name="Rautian M.S."/>
            <person name="Gelfand M.S."/>
        </authorList>
    </citation>
    <scope>NUCLEOTIDE SEQUENCE [LARGE SCALE GENOMIC DNA]</scope>
    <source>
        <strain evidence="2">02AZ16</strain>
    </source>
</reference>
<comment type="caution">
    <text evidence="1">The sequence shown here is derived from an EMBL/GenBank/DDBJ whole genome shotgun (WGS) entry which is preliminary data.</text>
</comment>
<sequence>MKNFDFKTLLADKSYDADDIVHYAGSNKAIIPPPPRSMQKNLREFDAGLYKEHNLVEQMFNKLTYFMRIAPRDETLVHAFLPSFILLHHL</sequence>
<gene>
    <name evidence="1" type="ORF">HCUR_00554</name>
</gene>
<evidence type="ECO:0008006" key="3">
    <source>
        <dbReference type="Google" id="ProtNLM"/>
    </source>
</evidence>
<protein>
    <recommendedName>
        <fullName evidence="3">Transposase DDE domain-containing protein</fullName>
    </recommendedName>
</protein>
<keyword evidence="2" id="KW-1185">Reference proteome</keyword>
<dbReference type="RefSeq" id="WP_207760884.1">
    <property type="nucleotide sequence ID" value="NZ_PHHC01000079.1"/>
</dbReference>
<evidence type="ECO:0000313" key="1">
    <source>
        <dbReference type="EMBL" id="PPE04019.1"/>
    </source>
</evidence>
<dbReference type="EMBL" id="PHHC01000079">
    <property type="protein sequence ID" value="PPE04019.1"/>
    <property type="molecule type" value="Genomic_DNA"/>
</dbReference>
<dbReference type="Proteomes" id="UP000239425">
    <property type="component" value="Unassembled WGS sequence"/>
</dbReference>
<evidence type="ECO:0000313" key="2">
    <source>
        <dbReference type="Proteomes" id="UP000239425"/>
    </source>
</evidence>
<accession>A0A2S5R9L4</accession>
<dbReference type="AlphaFoldDB" id="A0A2S5R9L4"/>
<organism evidence="1 2">
    <name type="scientific">Holospora curviuscula</name>
    <dbReference type="NCBI Taxonomy" id="1082868"/>
    <lineage>
        <taxon>Bacteria</taxon>
        <taxon>Pseudomonadati</taxon>
        <taxon>Pseudomonadota</taxon>
        <taxon>Alphaproteobacteria</taxon>
        <taxon>Holosporales</taxon>
        <taxon>Holosporaceae</taxon>
        <taxon>Holospora</taxon>
    </lineage>
</organism>